<dbReference type="AlphaFoldDB" id="A0A7S0W7B6"/>
<proteinExistence type="predicted"/>
<gene>
    <name evidence="2" type="ORF">HTEP1355_LOCUS13738</name>
</gene>
<name>A0A7S0W7B6_9CRYP</name>
<keyword evidence="1" id="KW-0472">Membrane</keyword>
<keyword evidence="1" id="KW-0812">Transmembrane</keyword>
<sequence length="166" mass="17681">MSEINMENPHEMKTTWLIYLCCYGVGVGSIGSPLCNGKAKICCIKQAGECDLTTDIMGDGGMCLGSAKTCCLVEALQFIPAKFFIELCGMRLVGGPKPGAGFGNATAAVPMTDSAELAAINAELAAAVKSEDFERAAELKRDRDEFQLRIVNVASEAQLPVDKLHM</sequence>
<accession>A0A7S0W7B6</accession>
<reference evidence="2" key="1">
    <citation type="submission" date="2021-01" db="EMBL/GenBank/DDBJ databases">
        <authorList>
            <person name="Corre E."/>
            <person name="Pelletier E."/>
            <person name="Niang G."/>
            <person name="Scheremetjew M."/>
            <person name="Finn R."/>
            <person name="Kale V."/>
            <person name="Holt S."/>
            <person name="Cochrane G."/>
            <person name="Meng A."/>
            <person name="Brown T."/>
            <person name="Cohen L."/>
        </authorList>
    </citation>
    <scope>NUCLEOTIDE SEQUENCE</scope>
    <source>
        <strain evidence="2">CCMP443</strain>
    </source>
</reference>
<evidence type="ECO:0000313" key="2">
    <source>
        <dbReference type="EMBL" id="CAD8800083.1"/>
    </source>
</evidence>
<feature type="transmembrane region" description="Helical" evidence="1">
    <location>
        <begin position="16"/>
        <end position="35"/>
    </location>
</feature>
<protein>
    <submittedName>
        <fullName evidence="2">Uncharacterized protein</fullName>
    </submittedName>
</protein>
<evidence type="ECO:0000256" key="1">
    <source>
        <dbReference type="SAM" id="Phobius"/>
    </source>
</evidence>
<organism evidence="2">
    <name type="scientific">Hemiselmis tepida</name>
    <dbReference type="NCBI Taxonomy" id="464990"/>
    <lineage>
        <taxon>Eukaryota</taxon>
        <taxon>Cryptophyceae</taxon>
        <taxon>Cryptomonadales</taxon>
        <taxon>Hemiselmidaceae</taxon>
        <taxon>Hemiselmis</taxon>
    </lineage>
</organism>
<keyword evidence="1" id="KW-1133">Transmembrane helix</keyword>
<dbReference type="EMBL" id="HBFN01023682">
    <property type="protein sequence ID" value="CAD8800083.1"/>
    <property type="molecule type" value="Transcribed_RNA"/>
</dbReference>